<sequence>MFFALASPVFHAIFYGKDRVKGKDVPIKGLTCEGFTWLQKYAGYVLVRCARLEPVTAWISRYLYTDSFATVNTGNVFDVLVTSKKYQVSRLTRYCYEFFQHNLHPGNAAAWWQRQHDTVPASPMLDISLRPIPPVRGQHLRGAIARAESTTR</sequence>
<proteinExistence type="predicted"/>
<reference evidence="1 2" key="1">
    <citation type="journal article" date="2016" name="Nat. Commun.">
        <title>Extremotolerant tardigrade genome and improved radiotolerance of human cultured cells by tardigrade-unique protein.</title>
        <authorList>
            <person name="Hashimoto T."/>
            <person name="Horikawa D.D."/>
            <person name="Saito Y."/>
            <person name="Kuwahara H."/>
            <person name="Kozuka-Hata H."/>
            <person name="Shin-I T."/>
            <person name="Minakuchi Y."/>
            <person name="Ohishi K."/>
            <person name="Motoyama A."/>
            <person name="Aizu T."/>
            <person name="Enomoto A."/>
            <person name="Kondo K."/>
            <person name="Tanaka S."/>
            <person name="Hara Y."/>
            <person name="Koshikawa S."/>
            <person name="Sagara H."/>
            <person name="Miura T."/>
            <person name="Yokobori S."/>
            <person name="Miyagawa K."/>
            <person name="Suzuki Y."/>
            <person name="Kubo T."/>
            <person name="Oyama M."/>
            <person name="Kohara Y."/>
            <person name="Fujiyama A."/>
            <person name="Arakawa K."/>
            <person name="Katayama T."/>
            <person name="Toyoda A."/>
            <person name="Kunieda T."/>
        </authorList>
    </citation>
    <scope>NUCLEOTIDE SEQUENCE [LARGE SCALE GENOMIC DNA]</scope>
    <source>
        <strain evidence="1 2">YOKOZUNA-1</strain>
    </source>
</reference>
<dbReference type="Proteomes" id="UP000186922">
    <property type="component" value="Unassembled WGS sequence"/>
</dbReference>
<dbReference type="Gene3D" id="3.30.710.10">
    <property type="entry name" value="Potassium Channel Kv1.1, Chain A"/>
    <property type="match status" value="1"/>
</dbReference>
<dbReference type="SUPFAM" id="SSF54695">
    <property type="entry name" value="POZ domain"/>
    <property type="match status" value="1"/>
</dbReference>
<dbReference type="AlphaFoldDB" id="A0A1D1VHV4"/>
<dbReference type="EMBL" id="BDGG01000007">
    <property type="protein sequence ID" value="GAV01237.1"/>
    <property type="molecule type" value="Genomic_DNA"/>
</dbReference>
<evidence type="ECO:0008006" key="3">
    <source>
        <dbReference type="Google" id="ProtNLM"/>
    </source>
</evidence>
<dbReference type="InterPro" id="IPR011333">
    <property type="entry name" value="SKP1/BTB/POZ_sf"/>
</dbReference>
<keyword evidence="2" id="KW-1185">Reference proteome</keyword>
<organism evidence="1 2">
    <name type="scientific">Ramazzottius varieornatus</name>
    <name type="common">Water bear</name>
    <name type="synonym">Tardigrade</name>
    <dbReference type="NCBI Taxonomy" id="947166"/>
    <lineage>
        <taxon>Eukaryota</taxon>
        <taxon>Metazoa</taxon>
        <taxon>Ecdysozoa</taxon>
        <taxon>Tardigrada</taxon>
        <taxon>Eutardigrada</taxon>
        <taxon>Parachela</taxon>
        <taxon>Hypsibioidea</taxon>
        <taxon>Ramazzottiidae</taxon>
        <taxon>Ramazzottius</taxon>
    </lineage>
</organism>
<accession>A0A1D1VHV4</accession>
<evidence type="ECO:0000313" key="2">
    <source>
        <dbReference type="Proteomes" id="UP000186922"/>
    </source>
</evidence>
<protein>
    <recommendedName>
        <fullName evidence="3">BTB domain-containing protein</fullName>
    </recommendedName>
</protein>
<gene>
    <name evidence="1" type="primary">RvY_11978-1</name>
    <name evidence="1" type="synonym">RvY_11978.1</name>
    <name evidence="1" type="ORF">RvY_11978</name>
</gene>
<evidence type="ECO:0000313" key="1">
    <source>
        <dbReference type="EMBL" id="GAV01237.1"/>
    </source>
</evidence>
<name>A0A1D1VHV4_RAMVA</name>
<comment type="caution">
    <text evidence="1">The sequence shown here is derived from an EMBL/GenBank/DDBJ whole genome shotgun (WGS) entry which is preliminary data.</text>
</comment>